<feature type="chain" id="PRO_5042317766" description="Carboxylic ester hydrolase" evidence="6">
    <location>
        <begin position="23"/>
        <end position="581"/>
    </location>
</feature>
<dbReference type="InterPro" id="IPR029058">
    <property type="entry name" value="AB_hydrolase_fold"/>
</dbReference>
<evidence type="ECO:0000313" key="8">
    <source>
        <dbReference type="EnsemblMetazoa" id="ENSAATROPP010299"/>
    </source>
</evidence>
<keyword evidence="2" id="KW-0719">Serine esterase</keyword>
<keyword evidence="9" id="KW-1185">Reference proteome</keyword>
<evidence type="ECO:0000256" key="5">
    <source>
        <dbReference type="ARBA" id="ARBA00023180"/>
    </source>
</evidence>
<dbReference type="PROSITE" id="PS51257">
    <property type="entry name" value="PROKAR_LIPOPROTEIN"/>
    <property type="match status" value="1"/>
</dbReference>
<dbReference type="PROSITE" id="PS00941">
    <property type="entry name" value="CARBOXYLESTERASE_B_2"/>
    <property type="match status" value="1"/>
</dbReference>
<keyword evidence="5" id="KW-0325">Glycoprotein</keyword>
<protein>
    <recommendedName>
        <fullName evidence="6">Carboxylic ester hydrolase</fullName>
        <ecNumber evidence="6">3.1.1.-</ecNumber>
    </recommendedName>
</protein>
<dbReference type="InterPro" id="IPR019826">
    <property type="entry name" value="Carboxylesterase_B_AS"/>
</dbReference>
<keyword evidence="3 6" id="KW-0378">Hydrolase</keyword>
<feature type="domain" description="Carboxylesterase type B" evidence="7">
    <location>
        <begin position="37"/>
        <end position="519"/>
    </location>
</feature>
<dbReference type="Proteomes" id="UP000075880">
    <property type="component" value="Unassembled WGS sequence"/>
</dbReference>
<feature type="signal peptide" evidence="6">
    <location>
        <begin position="1"/>
        <end position="22"/>
    </location>
</feature>
<dbReference type="Gene3D" id="3.40.50.1820">
    <property type="entry name" value="alpha/beta hydrolase"/>
    <property type="match status" value="1"/>
</dbReference>
<dbReference type="FunFam" id="3.40.50.1820:FF:000155">
    <property type="entry name" value="Carboxylic ester hydrolase"/>
    <property type="match status" value="1"/>
</dbReference>
<evidence type="ECO:0000256" key="2">
    <source>
        <dbReference type="ARBA" id="ARBA00022487"/>
    </source>
</evidence>
<proteinExistence type="inferred from homology"/>
<dbReference type="GO" id="GO:0052689">
    <property type="term" value="F:carboxylic ester hydrolase activity"/>
    <property type="evidence" value="ECO:0007669"/>
    <property type="project" value="UniProtKB-KW"/>
</dbReference>
<dbReference type="PROSITE" id="PS00122">
    <property type="entry name" value="CARBOXYLESTERASE_B_1"/>
    <property type="match status" value="1"/>
</dbReference>
<dbReference type="EC" id="3.1.1.-" evidence="6"/>
<keyword evidence="6" id="KW-0732">Signal</keyword>
<accession>A0AAG5DHC5</accession>
<evidence type="ECO:0000256" key="1">
    <source>
        <dbReference type="ARBA" id="ARBA00005964"/>
    </source>
</evidence>
<evidence type="ECO:0000256" key="4">
    <source>
        <dbReference type="ARBA" id="ARBA00023157"/>
    </source>
</evidence>
<dbReference type="PANTHER" id="PTHR11559">
    <property type="entry name" value="CARBOXYLESTERASE"/>
    <property type="match status" value="1"/>
</dbReference>
<keyword evidence="4" id="KW-1015">Disulfide bond</keyword>
<evidence type="ECO:0000313" key="9">
    <source>
        <dbReference type="Proteomes" id="UP000075880"/>
    </source>
</evidence>
<dbReference type="InterPro" id="IPR002018">
    <property type="entry name" value="CarbesteraseB"/>
</dbReference>
<dbReference type="Pfam" id="PF00135">
    <property type="entry name" value="COesterase"/>
    <property type="match status" value="1"/>
</dbReference>
<dbReference type="EnsemblMetazoa" id="ENSAATROPT011392">
    <property type="protein sequence ID" value="ENSAATROPP010299"/>
    <property type="gene ID" value="ENSAATROPG009276"/>
</dbReference>
<evidence type="ECO:0000256" key="3">
    <source>
        <dbReference type="ARBA" id="ARBA00022801"/>
    </source>
</evidence>
<organism evidence="8 9">
    <name type="scientific">Anopheles atroparvus</name>
    <name type="common">European mosquito</name>
    <dbReference type="NCBI Taxonomy" id="41427"/>
    <lineage>
        <taxon>Eukaryota</taxon>
        <taxon>Metazoa</taxon>
        <taxon>Ecdysozoa</taxon>
        <taxon>Arthropoda</taxon>
        <taxon>Hexapoda</taxon>
        <taxon>Insecta</taxon>
        <taxon>Pterygota</taxon>
        <taxon>Neoptera</taxon>
        <taxon>Endopterygota</taxon>
        <taxon>Diptera</taxon>
        <taxon>Nematocera</taxon>
        <taxon>Culicoidea</taxon>
        <taxon>Culicidae</taxon>
        <taxon>Anophelinae</taxon>
        <taxon>Anopheles</taxon>
    </lineage>
</organism>
<dbReference type="InterPro" id="IPR019819">
    <property type="entry name" value="Carboxylesterase_B_CS"/>
</dbReference>
<name>A0AAG5DHC5_ANOAO</name>
<comment type="similarity">
    <text evidence="1 6">Belongs to the type-B carboxylesterase/lipase family.</text>
</comment>
<evidence type="ECO:0000259" key="7">
    <source>
        <dbReference type="Pfam" id="PF00135"/>
    </source>
</evidence>
<evidence type="ECO:0000256" key="6">
    <source>
        <dbReference type="RuleBase" id="RU361235"/>
    </source>
</evidence>
<dbReference type="SUPFAM" id="SSF53474">
    <property type="entry name" value="alpha/beta-Hydrolases"/>
    <property type="match status" value="1"/>
</dbReference>
<sequence length="581" mass="64137">MWSSRVTMRSLLSLGVFLMACSGPSLVAVAQQTHSRVCIDDGCLLGFRMADVNNLRFDAFVGIPYAKPPTGKLRFKNPVPVEPWEVEYNATTIKSPCLQRSILLPNNPIVGDEDCLYLNVYRPKDNSTQHLPVMVFIHGGGYFLGSADPRLYGPQRILATERVILVTIQYRLGVFGFLSTGDAAAPGNAGMHDQVLALRWVQRNIGAFGGDPGAVTLFGESAGGASVQLHMMSPLSRGLFHRAILMSGSALAVWSLPVDDPMALARRQAKLVGVSEADELTSAELVDVLQYIDATALAGTASQLRSWFEHPVVIYRPTVDRAGEERFLTDDPRKLWAEGRYQDIPILLGTVPNEGAVVSLPILHNQTILEQFNADLVKLLPAVLAVNASSSDLERLKQRYFPKAPAERWVSEENSKEFTRMLSDALIKYPTVQTLLEYIGSPGASCRETTLYSFEFTGRHSFSSIYVPSNASHGVCHQDELMYLFRMVDLFPDFPEESPEAEMATKWTEFFVNFAVEGPTGGSTLPTCGEKVQTVTFQKASTPTATGSHVLTTRGSGLNPELQEMYEFWNAIYRSSYISYH</sequence>
<dbReference type="InterPro" id="IPR050309">
    <property type="entry name" value="Type-B_Carboxylest/Lipase"/>
</dbReference>
<reference evidence="8" key="1">
    <citation type="submission" date="2024-04" db="UniProtKB">
        <authorList>
            <consortium name="EnsemblMetazoa"/>
        </authorList>
    </citation>
    <scope>IDENTIFICATION</scope>
    <source>
        <strain evidence="8">EBRO</strain>
    </source>
</reference>
<dbReference type="AlphaFoldDB" id="A0AAG5DHC5"/>